<organism evidence="2 3">
    <name type="scientific">Ekhidna lutea</name>
    <dbReference type="NCBI Taxonomy" id="447679"/>
    <lineage>
        <taxon>Bacteria</taxon>
        <taxon>Pseudomonadati</taxon>
        <taxon>Bacteroidota</taxon>
        <taxon>Cytophagia</taxon>
        <taxon>Cytophagales</taxon>
        <taxon>Reichenbachiellaceae</taxon>
        <taxon>Ekhidna</taxon>
    </lineage>
</organism>
<feature type="signal peptide" evidence="1">
    <location>
        <begin position="1"/>
        <end position="18"/>
    </location>
</feature>
<proteinExistence type="predicted"/>
<protein>
    <recommendedName>
        <fullName evidence="4">Peptidase MA superfamily protein</fullName>
    </recommendedName>
</protein>
<sequence length="312" mass="37385">MKKSILSLLIILPFVLFAQSFPTKESHRIAEIQQIAEEVKASYWPEWMEVPFIILLVDEDFEYLAGHPNPATFSQASYFDSLLNQKIYFRKRTFPKNMSASFPLIDSNPVIVMGNIMNSYFDEERWVWTLLHEHFHQFQYTREGYYQKSNELDLAKDSLDGMWPLNYSFPYENDTVDQIIEEMSGLLLKSMDGESVLPKYWEAKRQLKSVISEKDYRYFNFQIWQEGFPRFLEIDLLQHWNQTNSNENRIKLLREYREEIREDLSEPNLKDRGRLIFYSLGATEWILISSTNHQWKRGYFQHMFNSDTLLKN</sequence>
<feature type="chain" id="PRO_5012782968" description="Peptidase MA superfamily protein" evidence="1">
    <location>
        <begin position="19"/>
        <end position="312"/>
    </location>
</feature>
<reference evidence="2 3" key="1">
    <citation type="submission" date="2017-06" db="EMBL/GenBank/DDBJ databases">
        <authorList>
            <person name="Kim H.J."/>
            <person name="Triplett B.A."/>
        </authorList>
    </citation>
    <scope>NUCLEOTIDE SEQUENCE [LARGE SCALE GENOMIC DNA]</scope>
    <source>
        <strain evidence="2 3">DSM 19307</strain>
    </source>
</reference>
<gene>
    <name evidence="2" type="ORF">SAMN05421640_2983</name>
</gene>
<evidence type="ECO:0000313" key="2">
    <source>
        <dbReference type="EMBL" id="SNT25590.1"/>
    </source>
</evidence>
<dbReference type="EMBL" id="FZPD01000005">
    <property type="protein sequence ID" value="SNT25590.1"/>
    <property type="molecule type" value="Genomic_DNA"/>
</dbReference>
<keyword evidence="1" id="KW-0732">Signal</keyword>
<evidence type="ECO:0000256" key="1">
    <source>
        <dbReference type="SAM" id="SignalP"/>
    </source>
</evidence>
<dbReference type="Proteomes" id="UP000198393">
    <property type="component" value="Unassembled WGS sequence"/>
</dbReference>
<keyword evidence="3" id="KW-1185">Reference proteome</keyword>
<evidence type="ECO:0008006" key="4">
    <source>
        <dbReference type="Google" id="ProtNLM"/>
    </source>
</evidence>
<name>A0A239L5K4_EKHLU</name>
<evidence type="ECO:0000313" key="3">
    <source>
        <dbReference type="Proteomes" id="UP000198393"/>
    </source>
</evidence>
<dbReference type="RefSeq" id="WP_089357678.1">
    <property type="nucleotide sequence ID" value="NZ_FZPD01000005.1"/>
</dbReference>
<dbReference type="AlphaFoldDB" id="A0A239L5K4"/>
<dbReference type="OrthoDB" id="1494135at2"/>
<accession>A0A239L5K4</accession>